<dbReference type="PANTHER" id="PTHR46791:SF13">
    <property type="entry name" value="CLR5 DOMAIN-CONTAINING PROTEIN"/>
    <property type="match status" value="1"/>
</dbReference>
<feature type="domain" description="C-type lectin" evidence="2">
    <location>
        <begin position="37"/>
        <end position="126"/>
    </location>
</feature>
<dbReference type="AlphaFoldDB" id="A0A6J8EC87"/>
<name>A0A6J8EC87_MYTCO</name>
<dbReference type="InterPro" id="IPR016186">
    <property type="entry name" value="C-type_lectin-like/link_sf"/>
</dbReference>
<gene>
    <name evidence="3" type="ORF">MCOR_50381</name>
</gene>
<evidence type="ECO:0000313" key="3">
    <source>
        <dbReference type="EMBL" id="CAC5417907.1"/>
    </source>
</evidence>
<evidence type="ECO:0000313" key="4">
    <source>
        <dbReference type="Proteomes" id="UP000507470"/>
    </source>
</evidence>
<protein>
    <recommendedName>
        <fullName evidence="2">C-type lectin domain-containing protein</fullName>
    </recommendedName>
</protein>
<dbReference type="CDD" id="cd00037">
    <property type="entry name" value="CLECT"/>
    <property type="match status" value="1"/>
</dbReference>
<dbReference type="Gene3D" id="3.10.100.10">
    <property type="entry name" value="Mannose-Binding Protein A, subunit A"/>
    <property type="match status" value="1"/>
</dbReference>
<sequence>MTKKENKPQQQTAGGHRCSMQSAPPHPNMEFIHGDFNFYEASRECYNLGGQLAVLSNPVAITILKELITYEPLTGDVWIGLYGNGAHLTWQNMFENVVYTDWKPGHTVPNSDANVSTAVDMIDGTWVSKTKSTRLPHALCQCKLLQVNVLRLVKRYFEMEFLYRDIVKILQMNHAISISLRQVKRYLKEMNLARRKDYSNIRSVFNFVHTQVTSYGPAHGYRWMYQKCKRHGFKIKETTLASCLTQLIQMGYILEPGED</sequence>
<accession>A0A6J8EC87</accession>
<proteinExistence type="predicted"/>
<evidence type="ECO:0000259" key="2">
    <source>
        <dbReference type="PROSITE" id="PS50041"/>
    </source>
</evidence>
<dbReference type="InterPro" id="IPR016187">
    <property type="entry name" value="CTDL_fold"/>
</dbReference>
<keyword evidence="4" id="KW-1185">Reference proteome</keyword>
<dbReference type="Proteomes" id="UP000507470">
    <property type="component" value="Unassembled WGS sequence"/>
</dbReference>
<dbReference type="Pfam" id="PF00059">
    <property type="entry name" value="Lectin_C"/>
    <property type="match status" value="1"/>
</dbReference>
<dbReference type="EMBL" id="CACVKT020008819">
    <property type="protein sequence ID" value="CAC5417907.1"/>
    <property type="molecule type" value="Genomic_DNA"/>
</dbReference>
<dbReference type="PANTHER" id="PTHR46791">
    <property type="entry name" value="EXPRESSED PROTEIN"/>
    <property type="match status" value="1"/>
</dbReference>
<reference evidence="3 4" key="1">
    <citation type="submission" date="2020-06" db="EMBL/GenBank/DDBJ databases">
        <authorList>
            <person name="Li R."/>
            <person name="Bekaert M."/>
        </authorList>
    </citation>
    <scope>NUCLEOTIDE SEQUENCE [LARGE SCALE GENOMIC DNA]</scope>
    <source>
        <strain evidence="4">wild</strain>
    </source>
</reference>
<feature type="region of interest" description="Disordered" evidence="1">
    <location>
        <begin position="1"/>
        <end position="24"/>
    </location>
</feature>
<evidence type="ECO:0000256" key="1">
    <source>
        <dbReference type="SAM" id="MobiDB-lite"/>
    </source>
</evidence>
<dbReference type="SUPFAM" id="SSF56436">
    <property type="entry name" value="C-type lectin-like"/>
    <property type="match status" value="1"/>
</dbReference>
<organism evidence="3 4">
    <name type="scientific">Mytilus coruscus</name>
    <name type="common">Sea mussel</name>
    <dbReference type="NCBI Taxonomy" id="42192"/>
    <lineage>
        <taxon>Eukaryota</taxon>
        <taxon>Metazoa</taxon>
        <taxon>Spiralia</taxon>
        <taxon>Lophotrochozoa</taxon>
        <taxon>Mollusca</taxon>
        <taxon>Bivalvia</taxon>
        <taxon>Autobranchia</taxon>
        <taxon>Pteriomorphia</taxon>
        <taxon>Mytilida</taxon>
        <taxon>Mytiloidea</taxon>
        <taxon>Mytilidae</taxon>
        <taxon>Mytilinae</taxon>
        <taxon>Mytilus</taxon>
    </lineage>
</organism>
<dbReference type="OrthoDB" id="6747988at2759"/>
<dbReference type="InterPro" id="IPR001304">
    <property type="entry name" value="C-type_lectin-like"/>
</dbReference>
<dbReference type="PROSITE" id="PS50041">
    <property type="entry name" value="C_TYPE_LECTIN_2"/>
    <property type="match status" value="1"/>
</dbReference>